<proteinExistence type="predicted"/>
<name>Q737R3_BACC1</name>
<dbReference type="AlphaFoldDB" id="Q737R3"/>
<evidence type="ECO:0000313" key="2">
    <source>
        <dbReference type="Proteomes" id="UP000002527"/>
    </source>
</evidence>
<reference evidence="1 2" key="1">
    <citation type="journal article" date="2004" name="Nucleic Acids Res.">
        <title>The genome sequence of Bacillus cereus ATCC 10987 reveals metabolic adaptations and a large plasmid related to Bacillus anthracis pXO1.</title>
        <authorList>
            <person name="Rasko D.A."/>
            <person name="Ravel J."/>
            <person name="Okstad O.A."/>
            <person name="Helgason E."/>
            <person name="Cer R.Z."/>
            <person name="Jiang L."/>
            <person name="Shores K.A."/>
            <person name="Fouts D.E."/>
            <person name="Tourasse N.J."/>
            <person name="Angiuoli S.V."/>
            <person name="Kolonay J."/>
            <person name="Nelson W.C."/>
            <person name="Kolsto A.-B."/>
            <person name="Fraser C.M."/>
            <person name="Read T.D."/>
        </authorList>
    </citation>
    <scope>NUCLEOTIDE SEQUENCE [LARGE SCALE GENOMIC DNA]</scope>
    <source>
        <strain evidence="2">ATCC 10987 / NRS 248</strain>
    </source>
</reference>
<accession>Q737R3</accession>
<organism evidence="1 2">
    <name type="scientific">Bacillus cereus (strain ATCC 10987 / NRS 248)</name>
    <dbReference type="NCBI Taxonomy" id="222523"/>
    <lineage>
        <taxon>Bacteria</taxon>
        <taxon>Bacillati</taxon>
        <taxon>Bacillota</taxon>
        <taxon>Bacilli</taxon>
        <taxon>Bacillales</taxon>
        <taxon>Bacillaceae</taxon>
        <taxon>Bacillus</taxon>
        <taxon>Bacillus cereus group</taxon>
    </lineage>
</organism>
<sequence>MVNPTFCMYFKEEIKMKNVKAVCTVLYSMYGWGEM</sequence>
<dbReference type="HOGENOM" id="CLU_3363004_0_0_9"/>
<evidence type="ECO:0000313" key="1">
    <source>
        <dbReference type="EMBL" id="AAS41499.1"/>
    </source>
</evidence>
<dbReference type="KEGG" id="bca:BCE_2583"/>
<protein>
    <submittedName>
        <fullName evidence="1">Uncharacterized protein</fullName>
    </submittedName>
</protein>
<gene>
    <name evidence="1" type="ordered locus">BCE_2583</name>
</gene>
<dbReference type="Proteomes" id="UP000002527">
    <property type="component" value="Chromosome"/>
</dbReference>
<dbReference type="EMBL" id="AE017194">
    <property type="protein sequence ID" value="AAS41499.1"/>
    <property type="molecule type" value="Genomic_DNA"/>
</dbReference>